<name>A0A815YQP5_9BILA</name>
<accession>A0A815YQP5</accession>
<sequence length="73" mass="8306">MERISQFKPEIARVLLHRPVSLACAKHVHVDHSSDESDNETNDINDNLSLAKKPILESKLGVSHTLRYDGYEH</sequence>
<evidence type="ECO:0000313" key="4">
    <source>
        <dbReference type="EMBL" id="CAF4436488.1"/>
    </source>
</evidence>
<dbReference type="Proteomes" id="UP000677228">
    <property type="component" value="Unassembled WGS sequence"/>
</dbReference>
<dbReference type="EMBL" id="CAJNOK010020998">
    <property type="protein sequence ID" value="CAF1325532.1"/>
    <property type="molecule type" value="Genomic_DNA"/>
</dbReference>
<evidence type="ECO:0000313" key="3">
    <source>
        <dbReference type="EMBL" id="CAF4136631.1"/>
    </source>
</evidence>
<evidence type="ECO:0000313" key="5">
    <source>
        <dbReference type="Proteomes" id="UP000663829"/>
    </source>
</evidence>
<dbReference type="Proteomes" id="UP000663829">
    <property type="component" value="Unassembled WGS sequence"/>
</dbReference>
<evidence type="ECO:0000313" key="2">
    <source>
        <dbReference type="EMBL" id="CAF1572708.1"/>
    </source>
</evidence>
<reference evidence="2" key="1">
    <citation type="submission" date="2021-02" db="EMBL/GenBank/DDBJ databases">
        <authorList>
            <person name="Nowell W R."/>
        </authorList>
    </citation>
    <scope>NUCLEOTIDE SEQUENCE</scope>
</reference>
<dbReference type="Proteomes" id="UP000682733">
    <property type="component" value="Unassembled WGS sequence"/>
</dbReference>
<organism evidence="2 5">
    <name type="scientific">Didymodactylos carnosus</name>
    <dbReference type="NCBI Taxonomy" id="1234261"/>
    <lineage>
        <taxon>Eukaryota</taxon>
        <taxon>Metazoa</taxon>
        <taxon>Spiralia</taxon>
        <taxon>Gnathifera</taxon>
        <taxon>Rotifera</taxon>
        <taxon>Eurotatoria</taxon>
        <taxon>Bdelloidea</taxon>
        <taxon>Philodinida</taxon>
        <taxon>Philodinidae</taxon>
        <taxon>Didymodactylos</taxon>
    </lineage>
</organism>
<keyword evidence="5" id="KW-1185">Reference proteome</keyword>
<dbReference type="EMBL" id="CAJOBC010095950">
    <property type="protein sequence ID" value="CAF4436488.1"/>
    <property type="molecule type" value="Genomic_DNA"/>
</dbReference>
<dbReference type="AlphaFoldDB" id="A0A815YQP5"/>
<dbReference type="EMBL" id="CAJNOQ010030109">
    <property type="protein sequence ID" value="CAF1572708.1"/>
    <property type="molecule type" value="Genomic_DNA"/>
</dbReference>
<proteinExistence type="predicted"/>
<dbReference type="Proteomes" id="UP000681722">
    <property type="component" value="Unassembled WGS sequence"/>
</dbReference>
<protein>
    <submittedName>
        <fullName evidence="2">Uncharacterized protein</fullName>
    </submittedName>
</protein>
<comment type="caution">
    <text evidence="2">The sequence shown here is derived from an EMBL/GenBank/DDBJ whole genome shotgun (WGS) entry which is preliminary data.</text>
</comment>
<evidence type="ECO:0000313" key="1">
    <source>
        <dbReference type="EMBL" id="CAF1325532.1"/>
    </source>
</evidence>
<dbReference type="EMBL" id="CAJOBA010042611">
    <property type="protein sequence ID" value="CAF4136631.1"/>
    <property type="molecule type" value="Genomic_DNA"/>
</dbReference>
<gene>
    <name evidence="2" type="ORF">GPM918_LOCUS40507</name>
    <name evidence="1" type="ORF">OVA965_LOCUS29641</name>
    <name evidence="4" type="ORF">SRO942_LOCUS41456</name>
    <name evidence="3" type="ORF">TMI583_LOCUS30428</name>
</gene>